<proteinExistence type="predicted"/>
<accession>A0A8I3MNM4</accession>
<evidence type="ECO:0000256" key="1">
    <source>
        <dbReference type="SAM" id="MobiDB-lite"/>
    </source>
</evidence>
<keyword evidence="3" id="KW-1185">Reference proteome</keyword>
<reference evidence="2" key="2">
    <citation type="submission" date="2025-08" db="UniProtKB">
        <authorList>
            <consortium name="Ensembl"/>
        </authorList>
    </citation>
    <scope>IDENTIFICATION</scope>
    <source>
        <strain evidence="2">Boxer</strain>
    </source>
</reference>
<dbReference type="Ensembl" id="ENSCAFT00845002082.1">
    <property type="protein sequence ID" value="ENSCAFP00845001632.1"/>
    <property type="gene ID" value="ENSCAFG00845001205.1"/>
</dbReference>
<reference evidence="2" key="1">
    <citation type="submission" date="2020-03" db="EMBL/GenBank/DDBJ databases">
        <title>Long-read based genome assembly of a Labrador retriever dog.</title>
        <authorList>
            <person name="Eory L."/>
            <person name="Zhang W."/>
            <person name="Schoenebeck J."/>
        </authorList>
    </citation>
    <scope>NUCLEOTIDE SEQUENCE [LARGE SCALE GENOMIC DNA]</scope>
    <source>
        <strain evidence="2">Labrador retriever</strain>
    </source>
</reference>
<sequence>MNPGNPPPYPGPGPTAPYPPYPPQPMGPGAYPPGPMGGPYPPPQGYPYQGYPQYGWQGGPQEPPKTTGTGSGICVYAGVYGHSPRSPKLMFVCFLWQRRNSGLCVLWLTFPKLGDCLAWFLTPEKNFFLRRPEAFLPTYLYVFYPSGADDFLVNVFSKSTFWNTAGGKVSGGFLLSQPVVFFRFGLLRLFSLLVC</sequence>
<organism evidence="2 3">
    <name type="scientific">Canis lupus familiaris</name>
    <name type="common">Dog</name>
    <name type="synonym">Canis familiaris</name>
    <dbReference type="NCBI Taxonomy" id="9615"/>
    <lineage>
        <taxon>Eukaryota</taxon>
        <taxon>Metazoa</taxon>
        <taxon>Chordata</taxon>
        <taxon>Craniata</taxon>
        <taxon>Vertebrata</taxon>
        <taxon>Euteleostomi</taxon>
        <taxon>Mammalia</taxon>
        <taxon>Eutheria</taxon>
        <taxon>Laurasiatheria</taxon>
        <taxon>Carnivora</taxon>
        <taxon>Caniformia</taxon>
        <taxon>Canidae</taxon>
        <taxon>Canis</taxon>
    </lineage>
</organism>
<name>A0A8I3MNM4_CANLF</name>
<evidence type="ECO:0000313" key="2">
    <source>
        <dbReference type="Ensembl" id="ENSCAFP00845001632.1"/>
    </source>
</evidence>
<evidence type="ECO:0000313" key="3">
    <source>
        <dbReference type="Proteomes" id="UP000805418"/>
    </source>
</evidence>
<protein>
    <submittedName>
        <fullName evidence="2">Cysteine rich transmembrane module containing 1</fullName>
    </submittedName>
</protein>
<reference evidence="2" key="3">
    <citation type="submission" date="2025-09" db="UniProtKB">
        <authorList>
            <consortium name="Ensembl"/>
        </authorList>
    </citation>
    <scope>IDENTIFICATION</scope>
    <source>
        <strain evidence="2">Boxer</strain>
    </source>
</reference>
<dbReference type="AlphaFoldDB" id="A0A8I3MNM4"/>
<dbReference type="GeneTree" id="ENSGT00940000171414"/>
<feature type="region of interest" description="Disordered" evidence="1">
    <location>
        <begin position="1"/>
        <end position="44"/>
    </location>
</feature>
<dbReference type="Proteomes" id="UP000805418">
    <property type="component" value="Chromosome 2"/>
</dbReference>